<dbReference type="RefSeq" id="WP_085068104.1">
    <property type="nucleotide sequence ID" value="NZ_CP019706.1"/>
</dbReference>
<dbReference type="AlphaFoldDB" id="A0A1W6B2H8"/>
<accession>A0A1W6B2H8</accession>
<dbReference type="OrthoDB" id="5416084at2"/>
<dbReference type="KEGG" id="palh:B1H58_04065"/>
<dbReference type="Proteomes" id="UP000192900">
    <property type="component" value="Chromosome"/>
</dbReference>
<proteinExistence type="predicted"/>
<dbReference type="SUPFAM" id="SSF144059">
    <property type="entry name" value="ImpE-like"/>
    <property type="match status" value="1"/>
</dbReference>
<dbReference type="Gene3D" id="1.25.40.10">
    <property type="entry name" value="Tetratricopeptide repeat domain"/>
    <property type="match status" value="1"/>
</dbReference>
<dbReference type="EMBL" id="CP019706">
    <property type="protein sequence ID" value="ARJ41266.1"/>
    <property type="molecule type" value="Genomic_DNA"/>
</dbReference>
<gene>
    <name evidence="1" type="ORF">B1H58_04065</name>
</gene>
<dbReference type="STRING" id="1891675.B1H58_04065"/>
<name>A0A1W6B2H8_9GAMM</name>
<dbReference type="PIRSF" id="PIRSF029288">
    <property type="entry name" value="SciE_ImpE"/>
    <property type="match status" value="1"/>
</dbReference>
<dbReference type="Pfam" id="PF14559">
    <property type="entry name" value="TPR_19"/>
    <property type="match status" value="1"/>
</dbReference>
<evidence type="ECO:0000313" key="2">
    <source>
        <dbReference type="Proteomes" id="UP000192900"/>
    </source>
</evidence>
<protein>
    <submittedName>
        <fullName evidence="1">Protein of avirulence locus ImpE</fullName>
    </submittedName>
</protein>
<sequence length="276" mass="30167">MHSLQQLLAGGSLDDALARVEAQIKAAPANADLRAAFVQLLCLAGNWTRAQTQLKSWAALKPQAQPTVTLLEQAIRGEQQRAAVFAGQAQPRLPGEAYRWAEQLFAALQADIQGERAQADDLRNGALEAAALNPGSALMQGSEQAEPFAWLTDGDGRLGPVCELLVNGGYFWVPFSAITEMRFQAPASVTDLVWRHTLVQLVDGSEQVCQVPVRYPFASQAQDDLRLARLTEWQPLDEAQQHYIGQGQKVWLNDSAEFSLLSLETLTFVASDLADE</sequence>
<organism evidence="1 2">
    <name type="scientific">Pantoea alhagi</name>
    <dbReference type="NCBI Taxonomy" id="1891675"/>
    <lineage>
        <taxon>Bacteria</taxon>
        <taxon>Pseudomonadati</taxon>
        <taxon>Pseudomonadota</taxon>
        <taxon>Gammaproteobacteria</taxon>
        <taxon>Enterobacterales</taxon>
        <taxon>Erwiniaceae</taxon>
        <taxon>Pantoea</taxon>
    </lineage>
</organism>
<dbReference type="InterPro" id="IPR009211">
    <property type="entry name" value="TagJ"/>
</dbReference>
<reference evidence="1 2" key="1">
    <citation type="submission" date="2017-02" db="EMBL/GenBank/DDBJ databases">
        <title>Complete genome sequence of the drought resistance-promoting endophyte Pantoea alhagi LTYR-11Z.</title>
        <authorList>
            <person name="Zhang L."/>
        </authorList>
    </citation>
    <scope>NUCLEOTIDE SEQUENCE [LARGE SCALE GENOMIC DNA]</scope>
    <source>
        <strain evidence="1 2">LTYR-11Z</strain>
    </source>
</reference>
<dbReference type="Pfam" id="PF07024">
    <property type="entry name" value="ImpE"/>
    <property type="match status" value="1"/>
</dbReference>
<evidence type="ECO:0000313" key="1">
    <source>
        <dbReference type="EMBL" id="ARJ41266.1"/>
    </source>
</evidence>
<keyword evidence="2" id="KW-1185">Reference proteome</keyword>
<dbReference type="InterPro" id="IPR011990">
    <property type="entry name" value="TPR-like_helical_dom_sf"/>
</dbReference>